<keyword evidence="2" id="KW-1185">Reference proteome</keyword>
<comment type="caution">
    <text evidence="1">The sequence shown here is derived from an EMBL/GenBank/DDBJ whole genome shotgun (WGS) entry which is preliminary data.</text>
</comment>
<proteinExistence type="predicted"/>
<dbReference type="RefSeq" id="XP_046004584.1">
    <property type="nucleotide sequence ID" value="XM_046161663.1"/>
</dbReference>
<dbReference type="GeneID" id="70191209"/>
<dbReference type="OrthoDB" id="4746351at2759"/>
<protein>
    <submittedName>
        <fullName evidence="1">Uncharacterized protein</fullName>
    </submittedName>
</protein>
<name>A0A9P8XTP3_9PEZI</name>
<accession>A0A9P8XTP3</accession>
<reference evidence="1" key="1">
    <citation type="journal article" date="2021" name="Nat. Commun.">
        <title>Genetic determinants of endophytism in the Arabidopsis root mycobiome.</title>
        <authorList>
            <person name="Mesny F."/>
            <person name="Miyauchi S."/>
            <person name="Thiergart T."/>
            <person name="Pickel B."/>
            <person name="Atanasova L."/>
            <person name="Karlsson M."/>
            <person name="Huettel B."/>
            <person name="Barry K.W."/>
            <person name="Haridas S."/>
            <person name="Chen C."/>
            <person name="Bauer D."/>
            <person name="Andreopoulos W."/>
            <person name="Pangilinan J."/>
            <person name="LaButti K."/>
            <person name="Riley R."/>
            <person name="Lipzen A."/>
            <person name="Clum A."/>
            <person name="Drula E."/>
            <person name="Henrissat B."/>
            <person name="Kohler A."/>
            <person name="Grigoriev I.V."/>
            <person name="Martin F.M."/>
            <person name="Hacquard S."/>
        </authorList>
    </citation>
    <scope>NUCLEOTIDE SEQUENCE</scope>
    <source>
        <strain evidence="1">MPI-CAGE-CH-0230</strain>
    </source>
</reference>
<dbReference type="Proteomes" id="UP000756346">
    <property type="component" value="Unassembled WGS sequence"/>
</dbReference>
<evidence type="ECO:0000313" key="2">
    <source>
        <dbReference type="Proteomes" id="UP000756346"/>
    </source>
</evidence>
<dbReference type="EMBL" id="JAGTJQ010000015">
    <property type="protein sequence ID" value="KAH7012208.1"/>
    <property type="molecule type" value="Genomic_DNA"/>
</dbReference>
<gene>
    <name evidence="1" type="ORF">B0I36DRAFT_400190</name>
</gene>
<sequence length="304" mass="33595">MAVMPSNVFARHHYKQLRTSSGVTVDLINTDGSIFYLQGFSTTQPVTLQPNADWGYIGKVRIRATEAAGQIGSSDLQTDFRCELRDAGQNNNRIIVTRDNSIDFNFGVGKAWKLQPGGPVKASNLRVKCDPALRKIELDRRDDIRVALSNSAQEFERQLDFSDSEGRQEQRQSVGGTFTHVELFVGPGVENQALRCKALNGGQVVLLNRGVNLNKQTFGDGGNGRWTVAGGPTEIDEATEMETISTRSPIQYYSGSGQVNRPIAQNDQCTSWPFPSFAHTDCLPNKLLDKMPRTARTSTEQIKL</sequence>
<organism evidence="1 2">
    <name type="scientific">Microdochium trichocladiopsis</name>
    <dbReference type="NCBI Taxonomy" id="1682393"/>
    <lineage>
        <taxon>Eukaryota</taxon>
        <taxon>Fungi</taxon>
        <taxon>Dikarya</taxon>
        <taxon>Ascomycota</taxon>
        <taxon>Pezizomycotina</taxon>
        <taxon>Sordariomycetes</taxon>
        <taxon>Xylariomycetidae</taxon>
        <taxon>Xylariales</taxon>
        <taxon>Microdochiaceae</taxon>
        <taxon>Microdochium</taxon>
    </lineage>
</organism>
<evidence type="ECO:0000313" key="1">
    <source>
        <dbReference type="EMBL" id="KAH7012208.1"/>
    </source>
</evidence>
<dbReference type="AlphaFoldDB" id="A0A9P8XTP3"/>